<accession>B6QJ52</accession>
<feature type="repeat" description="ANK" evidence="3">
    <location>
        <begin position="190"/>
        <end position="222"/>
    </location>
</feature>
<dbReference type="OrthoDB" id="194358at2759"/>
<protein>
    <submittedName>
        <fullName evidence="4">Ankyrin repeat-containing protein, putative</fullName>
    </submittedName>
</protein>
<feature type="repeat" description="ANK" evidence="3">
    <location>
        <begin position="403"/>
        <end position="435"/>
    </location>
</feature>
<dbReference type="Pfam" id="PF00023">
    <property type="entry name" value="Ank"/>
    <property type="match status" value="1"/>
</dbReference>
<feature type="repeat" description="ANK" evidence="3">
    <location>
        <begin position="743"/>
        <end position="775"/>
    </location>
</feature>
<dbReference type="VEuPathDB" id="FungiDB:PMAA_099800"/>
<dbReference type="PANTHER" id="PTHR24198:SF165">
    <property type="entry name" value="ANKYRIN REPEAT-CONTAINING PROTEIN-RELATED"/>
    <property type="match status" value="1"/>
</dbReference>
<keyword evidence="2 3" id="KW-0040">ANK repeat</keyword>
<dbReference type="PANTHER" id="PTHR24198">
    <property type="entry name" value="ANKYRIN REPEAT AND PROTEIN KINASE DOMAIN-CONTAINING PROTEIN"/>
    <property type="match status" value="1"/>
</dbReference>
<dbReference type="InterPro" id="IPR036770">
    <property type="entry name" value="Ankyrin_rpt-contain_sf"/>
</dbReference>
<feature type="repeat" description="ANK" evidence="3">
    <location>
        <begin position="239"/>
        <end position="267"/>
    </location>
</feature>
<feature type="repeat" description="ANK" evidence="3">
    <location>
        <begin position="368"/>
        <end position="400"/>
    </location>
</feature>
<evidence type="ECO:0000256" key="3">
    <source>
        <dbReference type="PROSITE-ProRule" id="PRU00023"/>
    </source>
</evidence>
<feature type="repeat" description="ANK" evidence="3">
    <location>
        <begin position="438"/>
        <end position="470"/>
    </location>
</feature>
<dbReference type="STRING" id="441960.B6QJ52"/>
<dbReference type="HOGENOM" id="CLU_007262_0_0_1"/>
<dbReference type="Gene3D" id="1.25.40.20">
    <property type="entry name" value="Ankyrin repeat-containing domain"/>
    <property type="match status" value="4"/>
</dbReference>
<reference evidence="5" key="1">
    <citation type="journal article" date="2015" name="Genome Announc.">
        <title>Genome sequence of the AIDS-associated pathogen Penicillium marneffei (ATCC18224) and its near taxonomic relative Talaromyces stipitatus (ATCC10500).</title>
        <authorList>
            <person name="Nierman W.C."/>
            <person name="Fedorova-Abrams N.D."/>
            <person name="Andrianopoulos A."/>
        </authorList>
    </citation>
    <scope>NUCLEOTIDE SEQUENCE [LARGE SCALE GENOMIC DNA]</scope>
    <source>
        <strain evidence="5">ATCC 18224 / CBS 334.59 / QM 7333</strain>
    </source>
</reference>
<dbReference type="PROSITE" id="PS50088">
    <property type="entry name" value="ANK_REPEAT"/>
    <property type="match status" value="8"/>
</dbReference>
<dbReference type="SUPFAM" id="SSF48403">
    <property type="entry name" value="Ankyrin repeat"/>
    <property type="match status" value="3"/>
</dbReference>
<evidence type="ECO:0000256" key="1">
    <source>
        <dbReference type="ARBA" id="ARBA00022737"/>
    </source>
</evidence>
<dbReference type="AlphaFoldDB" id="B6QJ52"/>
<evidence type="ECO:0000313" key="5">
    <source>
        <dbReference type="Proteomes" id="UP000001294"/>
    </source>
</evidence>
<dbReference type="PhylomeDB" id="B6QJ52"/>
<dbReference type="Proteomes" id="UP000001294">
    <property type="component" value="Unassembled WGS sequence"/>
</dbReference>
<name>B6QJ52_TALMQ</name>
<sequence length="795" mass="85823">MFIFMVTNDLRPAEFIQGIYIWVKSNSCGWIFTEILKLKSTTIDVFATKLFPIAVHAGDVDMVRKLLSRNVDIETPIGNSGKGEHFRTALSLAVGGGNMQMVKVLCELGAIPAVLEIDSMVVKDTHASLWSPENTGMLRLLLDYGAAPECLILDGPRGYPLVKAASEGSVEAVSLLLALGANVNSSIPRRWGTALQASVAGGHIQVVRALLKAEADVNMIDMVVNNDNRFTFLYGPCDAQQTPIQLAAKTNNTEMVLLLLRSGALVNLCPILPVVHVAWIDTLFSRYEVDRSSEGTLPLAFAIQYAAQNENVPLVHQLLAAGAMVDSRIGIDYGSMPLQIAARLGNMELISLFLAYDADVNAPPEKYNGRTAIQAAAENGNIEVIQMLLDSHANVHALPGRRRGRTALQAALEKGNINAARHLLLSGADINSKPASSYGLTALQAAVSFGDIEIVTELLSYGADANAEAGPKWGLTALQAAVRKRSIDLLGLLLGAGADVNALSSNFGNMTALQFAVSIDWLEGVKLLLNYKPDVRMIPPFYQENYKAFSALGWAIQNFNLDMIALLFDHGAGPNDPVSISPDEPPTAFLYALSHSKRLYLPEIIELFVKNGADICQCWGSKSSLEVVIAVSPANVEVIRIIIVGLAIIRITKHRLGSKRGPTALRGNHYYGRIEKSLTWVKSWDTADIELLHLLLDAGADINAKNPDTETTALQHVAGNDSAEKVEFLLRNGAEVNIPATKEIGTPLQEAIIHQKLEIAELLLEHGADVNALPAEEYGVTALQAAAIHGYIPLD</sequence>
<keyword evidence="5" id="KW-1185">Reference proteome</keyword>
<evidence type="ECO:0000313" key="4">
    <source>
        <dbReference type="EMBL" id="EEA23392.1"/>
    </source>
</evidence>
<keyword evidence="1" id="KW-0677">Repeat</keyword>
<dbReference type="EMBL" id="DS995902">
    <property type="protein sequence ID" value="EEA23392.1"/>
    <property type="molecule type" value="Genomic_DNA"/>
</dbReference>
<gene>
    <name evidence="4" type="ORF">PMAA_099800</name>
</gene>
<organism evidence="4 5">
    <name type="scientific">Talaromyces marneffei (strain ATCC 18224 / CBS 334.59 / QM 7333)</name>
    <name type="common">Penicillium marneffei</name>
    <dbReference type="NCBI Taxonomy" id="441960"/>
    <lineage>
        <taxon>Eukaryota</taxon>
        <taxon>Fungi</taxon>
        <taxon>Dikarya</taxon>
        <taxon>Ascomycota</taxon>
        <taxon>Pezizomycotina</taxon>
        <taxon>Eurotiomycetes</taxon>
        <taxon>Eurotiomycetidae</taxon>
        <taxon>Eurotiales</taxon>
        <taxon>Trichocomaceae</taxon>
        <taxon>Talaromyces</taxon>
        <taxon>Talaromyces sect. Talaromyces</taxon>
    </lineage>
</organism>
<feature type="repeat" description="ANK" evidence="3">
    <location>
        <begin position="333"/>
        <end position="365"/>
    </location>
</feature>
<dbReference type="InterPro" id="IPR002110">
    <property type="entry name" value="Ankyrin_rpt"/>
</dbReference>
<dbReference type="SMART" id="SM00248">
    <property type="entry name" value="ANK"/>
    <property type="match status" value="17"/>
</dbReference>
<proteinExistence type="predicted"/>
<dbReference type="Pfam" id="PF12796">
    <property type="entry name" value="Ank_2"/>
    <property type="match status" value="5"/>
</dbReference>
<evidence type="ECO:0000256" key="2">
    <source>
        <dbReference type="ARBA" id="ARBA00023043"/>
    </source>
</evidence>
<feature type="repeat" description="ANK" evidence="3">
    <location>
        <begin position="473"/>
        <end position="505"/>
    </location>
</feature>
<dbReference type="PROSITE" id="PS50297">
    <property type="entry name" value="ANK_REP_REGION"/>
    <property type="match status" value="7"/>
</dbReference>
<dbReference type="PRINTS" id="PR01415">
    <property type="entry name" value="ANKYRIN"/>
</dbReference>